<evidence type="ECO:0000256" key="1">
    <source>
        <dbReference type="SAM" id="MobiDB-lite"/>
    </source>
</evidence>
<protein>
    <submittedName>
        <fullName evidence="3">Uncharacterized protein</fullName>
    </submittedName>
</protein>
<evidence type="ECO:0000313" key="3">
    <source>
        <dbReference type="EMBL" id="KAF1983644.1"/>
    </source>
</evidence>
<gene>
    <name evidence="3" type="ORF">K402DRAFT_396400</name>
</gene>
<feature type="region of interest" description="Disordered" evidence="1">
    <location>
        <begin position="177"/>
        <end position="263"/>
    </location>
</feature>
<feature type="region of interest" description="Disordered" evidence="1">
    <location>
        <begin position="1"/>
        <end position="27"/>
    </location>
</feature>
<proteinExistence type="predicted"/>
<evidence type="ECO:0000256" key="2">
    <source>
        <dbReference type="SAM" id="Phobius"/>
    </source>
</evidence>
<keyword evidence="2" id="KW-0472">Membrane</keyword>
<dbReference type="Proteomes" id="UP000800041">
    <property type="component" value="Unassembled WGS sequence"/>
</dbReference>
<keyword evidence="4" id="KW-1185">Reference proteome</keyword>
<reference evidence="3" key="1">
    <citation type="journal article" date="2020" name="Stud. Mycol.">
        <title>101 Dothideomycetes genomes: a test case for predicting lifestyles and emergence of pathogens.</title>
        <authorList>
            <person name="Haridas S."/>
            <person name="Albert R."/>
            <person name="Binder M."/>
            <person name="Bloem J."/>
            <person name="Labutti K."/>
            <person name="Salamov A."/>
            <person name="Andreopoulos B."/>
            <person name="Baker S."/>
            <person name="Barry K."/>
            <person name="Bills G."/>
            <person name="Bluhm B."/>
            <person name="Cannon C."/>
            <person name="Castanera R."/>
            <person name="Culley D."/>
            <person name="Daum C."/>
            <person name="Ezra D."/>
            <person name="Gonzalez J."/>
            <person name="Henrissat B."/>
            <person name="Kuo A."/>
            <person name="Liang C."/>
            <person name="Lipzen A."/>
            <person name="Lutzoni F."/>
            <person name="Magnuson J."/>
            <person name="Mondo S."/>
            <person name="Nolan M."/>
            <person name="Ohm R."/>
            <person name="Pangilinan J."/>
            <person name="Park H.-J."/>
            <person name="Ramirez L."/>
            <person name="Alfaro M."/>
            <person name="Sun H."/>
            <person name="Tritt A."/>
            <person name="Yoshinaga Y."/>
            <person name="Zwiers L.-H."/>
            <person name="Turgeon B."/>
            <person name="Goodwin S."/>
            <person name="Spatafora J."/>
            <person name="Crous P."/>
            <person name="Grigoriev I."/>
        </authorList>
    </citation>
    <scope>NUCLEOTIDE SEQUENCE</scope>
    <source>
        <strain evidence="3">CBS 113979</strain>
    </source>
</reference>
<feature type="transmembrane region" description="Helical" evidence="2">
    <location>
        <begin position="35"/>
        <end position="56"/>
    </location>
</feature>
<feature type="compositionally biased region" description="Low complexity" evidence="1">
    <location>
        <begin position="16"/>
        <end position="27"/>
    </location>
</feature>
<keyword evidence="2" id="KW-1133">Transmembrane helix</keyword>
<feature type="compositionally biased region" description="Gly residues" evidence="1">
    <location>
        <begin position="106"/>
        <end position="122"/>
    </location>
</feature>
<dbReference type="EMBL" id="ML977173">
    <property type="protein sequence ID" value="KAF1983644.1"/>
    <property type="molecule type" value="Genomic_DNA"/>
</dbReference>
<organism evidence="3 4">
    <name type="scientific">Aulographum hederae CBS 113979</name>
    <dbReference type="NCBI Taxonomy" id="1176131"/>
    <lineage>
        <taxon>Eukaryota</taxon>
        <taxon>Fungi</taxon>
        <taxon>Dikarya</taxon>
        <taxon>Ascomycota</taxon>
        <taxon>Pezizomycotina</taxon>
        <taxon>Dothideomycetes</taxon>
        <taxon>Pleosporomycetidae</taxon>
        <taxon>Aulographales</taxon>
        <taxon>Aulographaceae</taxon>
    </lineage>
</organism>
<accession>A0A6G1GS63</accession>
<feature type="compositionally biased region" description="Basic and acidic residues" evidence="1">
    <location>
        <begin position="252"/>
        <end position="263"/>
    </location>
</feature>
<name>A0A6G1GS63_9PEZI</name>
<feature type="compositionally biased region" description="Basic and acidic residues" evidence="1">
    <location>
        <begin position="181"/>
        <end position="203"/>
    </location>
</feature>
<dbReference type="OrthoDB" id="5414285at2759"/>
<sequence length="263" mass="27826">MPADDPPKPENPNPDPSNDTSSGSHNTSSGGLSGWAIFLIILLVLVALSALSWFLYLRLRRTRSQSVPSYPSPAPAGPLGWIQRQWSAVRNRRFASGAGYESTGTGLSGGVGGGRSGRGQRGQGLDPDEAWDARVGVEADIYGDAATRGGGGTGYYEEQELGLHAPTSYAGGFGGVEGGYDEERGRSRSRHREVDERYDEEMGRVGGGSAAAARSNPFGDQAEPSDMSLRGVSPRPYEGADRTAGAASELSPTERKSMFRENV</sequence>
<dbReference type="AlphaFoldDB" id="A0A6G1GS63"/>
<keyword evidence="2" id="KW-0812">Transmembrane</keyword>
<evidence type="ECO:0000313" key="4">
    <source>
        <dbReference type="Proteomes" id="UP000800041"/>
    </source>
</evidence>
<feature type="region of interest" description="Disordered" evidence="1">
    <location>
        <begin position="98"/>
        <end position="128"/>
    </location>
</feature>